<evidence type="ECO:0000313" key="1">
    <source>
        <dbReference type="EMBL" id="CAA9250335.1"/>
    </source>
</evidence>
<sequence>MKGIFYQLKNGYNWQDLPKNFAPLLNRLLALQAVARCKSHKRIDERLKFSSP</sequence>
<name>A0A6J4IEL6_9CYAN</name>
<accession>A0A6J4IEL6</accession>
<dbReference type="AlphaFoldDB" id="A0A6J4IEL6"/>
<reference evidence="1" key="1">
    <citation type="submission" date="2020-02" db="EMBL/GenBank/DDBJ databases">
        <authorList>
            <person name="Meier V. D."/>
        </authorList>
    </citation>
    <scope>NUCLEOTIDE SEQUENCE</scope>
    <source>
        <strain evidence="1">AVDCRST_MAG92</strain>
    </source>
</reference>
<dbReference type="EMBL" id="CADCTM010000291">
    <property type="protein sequence ID" value="CAA9250335.1"/>
    <property type="molecule type" value="Genomic_DNA"/>
</dbReference>
<organism evidence="1">
    <name type="scientific">uncultured Coleofasciculus sp</name>
    <dbReference type="NCBI Taxonomy" id="1267456"/>
    <lineage>
        <taxon>Bacteria</taxon>
        <taxon>Bacillati</taxon>
        <taxon>Cyanobacteriota</taxon>
        <taxon>Cyanophyceae</taxon>
        <taxon>Coleofasciculales</taxon>
        <taxon>Coleofasciculaceae</taxon>
        <taxon>Coleofasciculus</taxon>
        <taxon>environmental samples</taxon>
    </lineage>
</organism>
<gene>
    <name evidence="1" type="ORF">AVDCRST_MAG92-1971</name>
</gene>
<proteinExistence type="predicted"/>
<protein>
    <submittedName>
        <fullName evidence="1">Uncharacterized protein</fullName>
    </submittedName>
</protein>